<protein>
    <recommendedName>
        <fullName evidence="5">Glycosyltransferase</fullName>
    </recommendedName>
</protein>
<keyword evidence="2" id="KW-0808">Transferase</keyword>
<dbReference type="CDD" id="cd03784">
    <property type="entry name" value="GT1_Gtf-like"/>
    <property type="match status" value="1"/>
</dbReference>
<evidence type="ECO:0000256" key="2">
    <source>
        <dbReference type="ARBA" id="ARBA00022679"/>
    </source>
</evidence>
<proteinExistence type="inferred from homology"/>
<dbReference type="Proteomes" id="UP001054889">
    <property type="component" value="Unassembled WGS sequence"/>
</dbReference>
<dbReference type="FunFam" id="3.40.50.2000:FF:000061">
    <property type="entry name" value="UDP-glycosyltransferase 83A1"/>
    <property type="match status" value="1"/>
</dbReference>
<dbReference type="InterPro" id="IPR002213">
    <property type="entry name" value="UDP_glucos_trans"/>
</dbReference>
<evidence type="ECO:0000313" key="3">
    <source>
        <dbReference type="EMBL" id="GJM96669.1"/>
    </source>
</evidence>
<dbReference type="AlphaFoldDB" id="A0AAV5CF81"/>
<dbReference type="Pfam" id="PF00201">
    <property type="entry name" value="UDPGT"/>
    <property type="match status" value="1"/>
</dbReference>
<gene>
    <name evidence="3" type="primary">ga13531</name>
    <name evidence="3" type="ORF">PR202_ga13531</name>
</gene>
<dbReference type="GO" id="GO:0080043">
    <property type="term" value="F:quercetin 3-O-glucosyltransferase activity"/>
    <property type="evidence" value="ECO:0007669"/>
    <property type="project" value="TreeGrafter"/>
</dbReference>
<dbReference type="PANTHER" id="PTHR11926">
    <property type="entry name" value="GLUCOSYL/GLUCURONOSYL TRANSFERASES"/>
    <property type="match status" value="1"/>
</dbReference>
<comment type="similarity">
    <text evidence="1">Belongs to the UDP-glycosyltransferase family.</text>
</comment>
<dbReference type="FunFam" id="3.40.50.2000:FF:000108">
    <property type="entry name" value="UDP-glycosyltransferase 83A1"/>
    <property type="match status" value="1"/>
</dbReference>
<comment type="caution">
    <text evidence="3">The sequence shown here is derived from an EMBL/GenBank/DDBJ whole genome shotgun (WGS) entry which is preliminary data.</text>
</comment>
<dbReference type="EMBL" id="BQKI01000006">
    <property type="protein sequence ID" value="GJM96669.1"/>
    <property type="molecule type" value="Genomic_DNA"/>
</dbReference>
<accession>A0AAV5CF81</accession>
<name>A0AAV5CF81_ELECO</name>
<reference evidence="3" key="1">
    <citation type="journal article" date="2018" name="DNA Res.">
        <title>Multiple hybrid de novo genome assembly of finger millet, an orphan allotetraploid crop.</title>
        <authorList>
            <person name="Hatakeyama M."/>
            <person name="Aluri S."/>
            <person name="Balachadran M.T."/>
            <person name="Sivarajan S.R."/>
            <person name="Patrignani A."/>
            <person name="Gruter S."/>
            <person name="Poveda L."/>
            <person name="Shimizu-Inatsugi R."/>
            <person name="Baeten J."/>
            <person name="Francoijs K.J."/>
            <person name="Nataraja K.N."/>
            <person name="Reddy Y.A.N."/>
            <person name="Phadnis S."/>
            <person name="Ravikumar R.L."/>
            <person name="Schlapbach R."/>
            <person name="Sreeman S.M."/>
            <person name="Shimizu K.K."/>
        </authorList>
    </citation>
    <scope>NUCLEOTIDE SEQUENCE</scope>
</reference>
<dbReference type="Gene3D" id="3.40.50.2000">
    <property type="entry name" value="Glycogen Phosphorylase B"/>
    <property type="match status" value="2"/>
</dbReference>
<dbReference type="GO" id="GO:0080044">
    <property type="term" value="F:quercetin 7-O-glucosyltransferase activity"/>
    <property type="evidence" value="ECO:0007669"/>
    <property type="project" value="TreeGrafter"/>
</dbReference>
<evidence type="ECO:0000256" key="1">
    <source>
        <dbReference type="ARBA" id="ARBA00009995"/>
    </source>
</evidence>
<sequence length="458" mass="50618">MARPHVVVLPMPYQGHVTPLMELSHRLAECGVDVTFVNTEHNHTLLIDALPSGGAGRSSLDGIRMVAVPDGLADGEDRKDISKLVDGLMRHVPGYLEDLIRSLEASEGTKISWLIADGGMAWALRVGKKLGLRCACFWPGSAAFLAVILGVDRFIQEGVLDEKGWPRRKETLQLAPGMPPVDTSQLPWNTAGAPEGQPVIFQLITGNNRAIADVAEVTLCNSFREAEPGAFKLYPDVLPFGPLFADAQFRKPVGQLFPEDARCIEWLDAQPERAVVYVAFGSFAIFDPRQFEELALGLELTGRPFLWVVRPDSTAGLSDAWLDEFRRRIAGRGMIVSWCSQQQVLAHRAVACFVSHCGWNSTMEGVRNGVPFLCWPYFTDQFMNQSYICDVWRNGLPMVPGPDGVVTKEEVRGKVMRVVGDDGIKERVRALKDASCRCLAEGGSSYENFKKFVDLLKE</sequence>
<evidence type="ECO:0000313" key="4">
    <source>
        <dbReference type="Proteomes" id="UP001054889"/>
    </source>
</evidence>
<organism evidence="3 4">
    <name type="scientific">Eleusine coracana subsp. coracana</name>
    <dbReference type="NCBI Taxonomy" id="191504"/>
    <lineage>
        <taxon>Eukaryota</taxon>
        <taxon>Viridiplantae</taxon>
        <taxon>Streptophyta</taxon>
        <taxon>Embryophyta</taxon>
        <taxon>Tracheophyta</taxon>
        <taxon>Spermatophyta</taxon>
        <taxon>Magnoliopsida</taxon>
        <taxon>Liliopsida</taxon>
        <taxon>Poales</taxon>
        <taxon>Poaceae</taxon>
        <taxon>PACMAD clade</taxon>
        <taxon>Chloridoideae</taxon>
        <taxon>Cynodonteae</taxon>
        <taxon>Eleusininae</taxon>
        <taxon>Eleusine</taxon>
    </lineage>
</organism>
<keyword evidence="4" id="KW-1185">Reference proteome</keyword>
<dbReference type="PANTHER" id="PTHR11926:SF1412">
    <property type="entry name" value="UDP-GLYCOSYLTRANSFERASE 83A1-LIKE"/>
    <property type="match status" value="1"/>
</dbReference>
<dbReference type="SUPFAM" id="SSF53756">
    <property type="entry name" value="UDP-Glycosyltransferase/glycogen phosphorylase"/>
    <property type="match status" value="1"/>
</dbReference>
<evidence type="ECO:0008006" key="5">
    <source>
        <dbReference type="Google" id="ProtNLM"/>
    </source>
</evidence>
<reference evidence="3" key="2">
    <citation type="submission" date="2021-12" db="EMBL/GenBank/DDBJ databases">
        <title>Resequencing data analysis of finger millet.</title>
        <authorList>
            <person name="Hatakeyama M."/>
            <person name="Aluri S."/>
            <person name="Balachadran M.T."/>
            <person name="Sivarajan S.R."/>
            <person name="Poveda L."/>
            <person name="Shimizu-Inatsugi R."/>
            <person name="Schlapbach R."/>
            <person name="Sreeman S.M."/>
            <person name="Shimizu K.K."/>
        </authorList>
    </citation>
    <scope>NUCLEOTIDE SEQUENCE</scope>
</reference>